<dbReference type="PROSITE" id="PS51257">
    <property type="entry name" value="PROKAR_LIPOPROTEIN"/>
    <property type="match status" value="1"/>
</dbReference>
<keyword evidence="1" id="KW-0732">Signal</keyword>
<gene>
    <name evidence="2" type="ORF">PCC79_03290</name>
</gene>
<dbReference type="RefSeq" id="WP_232549595.1">
    <property type="nucleotide sequence ID" value="NZ_CP115965.1"/>
</dbReference>
<keyword evidence="3" id="KW-1185">Reference proteome</keyword>
<name>A0ABZ3C9P9_9ACTN</name>
<evidence type="ECO:0000313" key="3">
    <source>
        <dbReference type="Proteomes" id="UP001434337"/>
    </source>
</evidence>
<sequence>MSPLARARRGSTRLTHGLVAAGAFAALTLTGCAPSAANAAVVEGVRIPDVAVREATPVVAAILQRDAAVASRQAVFDLTVGEASAIIADRNEVDVTDAELSAVLSQSPRYAAAAQTEEGRDWVHSVARAFVVMDKVGREEFLAELGDMDIEINPRYGTWDGTRFTLADASLARVAPSAQVPG</sequence>
<organism evidence="2 3">
    <name type="scientific">Propioniciclava soli</name>
    <dbReference type="NCBI Taxonomy" id="2775081"/>
    <lineage>
        <taxon>Bacteria</taxon>
        <taxon>Bacillati</taxon>
        <taxon>Actinomycetota</taxon>
        <taxon>Actinomycetes</taxon>
        <taxon>Propionibacteriales</taxon>
        <taxon>Propionibacteriaceae</taxon>
        <taxon>Propioniciclava</taxon>
    </lineage>
</organism>
<feature type="signal peptide" evidence="1">
    <location>
        <begin position="1"/>
        <end position="25"/>
    </location>
</feature>
<dbReference type="EMBL" id="CP115965">
    <property type="protein sequence ID" value="WZW99238.1"/>
    <property type="molecule type" value="Genomic_DNA"/>
</dbReference>
<proteinExistence type="predicted"/>
<feature type="chain" id="PRO_5045978110" evidence="1">
    <location>
        <begin position="26"/>
        <end position="182"/>
    </location>
</feature>
<protein>
    <submittedName>
        <fullName evidence="2">Uncharacterized protein</fullName>
    </submittedName>
</protein>
<reference evidence="2 3" key="1">
    <citation type="journal article" date="2023" name="Environ Microbiome">
        <title>A coral-associated actinobacterium mitigates coral bleaching under heat stress.</title>
        <authorList>
            <person name="Li J."/>
            <person name="Zou Y."/>
            <person name="Li Q."/>
            <person name="Zhang J."/>
            <person name="Bourne D.G."/>
            <person name="Lyu Y."/>
            <person name="Liu C."/>
            <person name="Zhang S."/>
        </authorList>
    </citation>
    <scope>NUCLEOTIDE SEQUENCE [LARGE SCALE GENOMIC DNA]</scope>
    <source>
        <strain evidence="2 3">SCSIO 13291</strain>
    </source>
</reference>
<evidence type="ECO:0000256" key="1">
    <source>
        <dbReference type="SAM" id="SignalP"/>
    </source>
</evidence>
<dbReference type="Proteomes" id="UP001434337">
    <property type="component" value="Chromosome"/>
</dbReference>
<accession>A0ABZ3C9P9</accession>
<evidence type="ECO:0000313" key="2">
    <source>
        <dbReference type="EMBL" id="WZW99238.1"/>
    </source>
</evidence>